<keyword evidence="2 4" id="KW-0863">Zinc-finger</keyword>
<dbReference type="Gene3D" id="3.30.40.10">
    <property type="entry name" value="Zinc/RING finger domain, C3HC4 (zinc finger)"/>
    <property type="match status" value="1"/>
</dbReference>
<evidence type="ECO:0000313" key="8">
    <source>
        <dbReference type="EMBL" id="CAE0637305.1"/>
    </source>
</evidence>
<dbReference type="EMBL" id="HBIU01034942">
    <property type="protein sequence ID" value="CAE0637305.1"/>
    <property type="molecule type" value="Transcribed_RNA"/>
</dbReference>
<evidence type="ECO:0000259" key="7">
    <source>
        <dbReference type="PROSITE" id="PS50089"/>
    </source>
</evidence>
<sequence>MKDTEKNGGESIPQIIDLRNLPVFIGRFFPDQEGSGQQCISLKMPTNRPELVSRQHARIQRSEEGVLQLYTFRQVMNGTFLTRRQNDNQTICRRLREEEAHNLNDGDLIDFGLAYSQTARIEQGAEVPPEVPVKNLPWRHFTQYRLFNRGPPETSNSRSEPDHARGEQDEGTNRPTPGTAGGPSVVSDPESRDSDLKLEEKEAKRPRIERNCGTSTVQNPENDSDLRSDTNEMRDAPSPPPAPKEKRELGFTAEEWEDKFLECSICCDFMAIAANFPCGHSNFCFTCATDWESAPNPGKRKKKKKQFQCPTCRKSCKLRQLTRNIQMDQLAESLIEGGKLVKDLGRVEHWRARCAAGLKRHAEVQRKESNKENSVIHNNRTNGSELAADEEKSDRDIEVYNSSEDGSDTEDSCGEENRPAPPPPGAEIIEIL</sequence>
<feature type="compositionally biased region" description="Basic and acidic residues" evidence="5">
    <location>
        <begin position="189"/>
        <end position="210"/>
    </location>
</feature>
<feature type="compositionally biased region" description="Basic and acidic residues" evidence="5">
    <location>
        <begin position="389"/>
        <end position="398"/>
    </location>
</feature>
<feature type="compositionally biased region" description="Acidic residues" evidence="5">
    <location>
        <begin position="405"/>
        <end position="414"/>
    </location>
</feature>
<feature type="compositionally biased region" description="Polar residues" evidence="5">
    <location>
        <begin position="372"/>
        <end position="384"/>
    </location>
</feature>
<feature type="domain" description="FHA" evidence="6">
    <location>
        <begin position="23"/>
        <end position="86"/>
    </location>
</feature>
<feature type="compositionally biased region" description="Polar residues" evidence="5">
    <location>
        <begin position="212"/>
        <end position="221"/>
    </location>
</feature>
<keyword evidence="3" id="KW-0862">Zinc</keyword>
<evidence type="ECO:0000259" key="6">
    <source>
        <dbReference type="PROSITE" id="PS50006"/>
    </source>
</evidence>
<name>A0A7S4DA51_HETAK</name>
<accession>A0A7S4DA51</accession>
<feature type="compositionally biased region" description="Basic and acidic residues" evidence="5">
    <location>
        <begin position="159"/>
        <end position="172"/>
    </location>
</feature>
<feature type="domain" description="RING-type" evidence="7">
    <location>
        <begin position="263"/>
        <end position="313"/>
    </location>
</feature>
<feature type="compositionally biased region" description="Basic and acidic residues" evidence="5">
    <location>
        <begin position="224"/>
        <end position="235"/>
    </location>
</feature>
<feature type="region of interest" description="Disordered" evidence="5">
    <location>
        <begin position="365"/>
        <end position="432"/>
    </location>
</feature>
<reference evidence="8" key="1">
    <citation type="submission" date="2021-01" db="EMBL/GenBank/DDBJ databases">
        <authorList>
            <person name="Corre E."/>
            <person name="Pelletier E."/>
            <person name="Niang G."/>
            <person name="Scheremetjew M."/>
            <person name="Finn R."/>
            <person name="Kale V."/>
            <person name="Holt S."/>
            <person name="Cochrane G."/>
            <person name="Meng A."/>
            <person name="Brown T."/>
            <person name="Cohen L."/>
        </authorList>
    </citation>
    <scope>NUCLEOTIDE SEQUENCE</scope>
    <source>
        <strain evidence="8">CCMP3107</strain>
    </source>
</reference>
<dbReference type="Pfam" id="PF00097">
    <property type="entry name" value="zf-C3HC4"/>
    <property type="match status" value="1"/>
</dbReference>
<dbReference type="CDD" id="cd00060">
    <property type="entry name" value="FHA"/>
    <property type="match status" value="1"/>
</dbReference>
<dbReference type="InterPro" id="IPR000253">
    <property type="entry name" value="FHA_dom"/>
</dbReference>
<evidence type="ECO:0000256" key="3">
    <source>
        <dbReference type="ARBA" id="ARBA00022833"/>
    </source>
</evidence>
<dbReference type="PROSITE" id="PS50006">
    <property type="entry name" value="FHA_DOMAIN"/>
    <property type="match status" value="1"/>
</dbReference>
<dbReference type="GO" id="GO:0005634">
    <property type="term" value="C:nucleus"/>
    <property type="evidence" value="ECO:0007669"/>
    <property type="project" value="TreeGrafter"/>
</dbReference>
<dbReference type="SMART" id="SM00184">
    <property type="entry name" value="RING"/>
    <property type="match status" value="1"/>
</dbReference>
<dbReference type="GO" id="GO:0061630">
    <property type="term" value="F:ubiquitin protein ligase activity"/>
    <property type="evidence" value="ECO:0007669"/>
    <property type="project" value="InterPro"/>
</dbReference>
<keyword evidence="1" id="KW-0479">Metal-binding</keyword>
<dbReference type="InterPro" id="IPR008984">
    <property type="entry name" value="SMAD_FHA_dom_sf"/>
</dbReference>
<dbReference type="InterPro" id="IPR013083">
    <property type="entry name" value="Znf_RING/FYVE/PHD"/>
</dbReference>
<evidence type="ECO:0000256" key="4">
    <source>
        <dbReference type="PROSITE-ProRule" id="PRU00175"/>
    </source>
</evidence>
<evidence type="ECO:0000256" key="5">
    <source>
        <dbReference type="SAM" id="MobiDB-lite"/>
    </source>
</evidence>
<dbReference type="SUPFAM" id="SSF49879">
    <property type="entry name" value="SMAD/FHA domain"/>
    <property type="match status" value="1"/>
</dbReference>
<protein>
    <submittedName>
        <fullName evidence="8">Uncharacterized protein</fullName>
    </submittedName>
</protein>
<dbReference type="AlphaFoldDB" id="A0A7S4DA51"/>
<dbReference type="InterPro" id="IPR018957">
    <property type="entry name" value="Znf_C3HC4_RING-type"/>
</dbReference>
<dbReference type="GO" id="GO:0003697">
    <property type="term" value="F:single-stranded DNA binding"/>
    <property type="evidence" value="ECO:0007669"/>
    <property type="project" value="InterPro"/>
</dbReference>
<organism evidence="8">
    <name type="scientific">Heterosigma akashiwo</name>
    <name type="common">Chromophytic alga</name>
    <name type="synonym">Heterosigma carterae</name>
    <dbReference type="NCBI Taxonomy" id="2829"/>
    <lineage>
        <taxon>Eukaryota</taxon>
        <taxon>Sar</taxon>
        <taxon>Stramenopiles</taxon>
        <taxon>Ochrophyta</taxon>
        <taxon>Raphidophyceae</taxon>
        <taxon>Chattonellales</taxon>
        <taxon>Chattonellaceae</taxon>
        <taxon>Heterosigma</taxon>
    </lineage>
</organism>
<dbReference type="GO" id="GO:0006513">
    <property type="term" value="P:protein monoubiquitination"/>
    <property type="evidence" value="ECO:0007669"/>
    <property type="project" value="InterPro"/>
</dbReference>
<dbReference type="GO" id="GO:0097505">
    <property type="term" value="C:Rad6-Rad18 complex"/>
    <property type="evidence" value="ECO:0007669"/>
    <property type="project" value="TreeGrafter"/>
</dbReference>
<evidence type="ECO:0000256" key="2">
    <source>
        <dbReference type="ARBA" id="ARBA00022771"/>
    </source>
</evidence>
<dbReference type="InterPro" id="IPR001841">
    <property type="entry name" value="Znf_RING"/>
</dbReference>
<dbReference type="PANTHER" id="PTHR14134">
    <property type="entry name" value="E3 UBIQUITIN-PROTEIN LIGASE RAD18"/>
    <property type="match status" value="1"/>
</dbReference>
<dbReference type="SUPFAM" id="SSF57850">
    <property type="entry name" value="RING/U-box"/>
    <property type="match status" value="1"/>
</dbReference>
<dbReference type="GO" id="GO:0008270">
    <property type="term" value="F:zinc ion binding"/>
    <property type="evidence" value="ECO:0007669"/>
    <property type="project" value="UniProtKB-KW"/>
</dbReference>
<dbReference type="Gene3D" id="2.60.200.20">
    <property type="match status" value="1"/>
</dbReference>
<proteinExistence type="predicted"/>
<dbReference type="PANTHER" id="PTHR14134:SF2">
    <property type="entry name" value="E3 UBIQUITIN-PROTEIN LIGASE RAD18"/>
    <property type="match status" value="1"/>
</dbReference>
<dbReference type="GO" id="GO:0006301">
    <property type="term" value="P:DNA damage tolerance"/>
    <property type="evidence" value="ECO:0007669"/>
    <property type="project" value="InterPro"/>
</dbReference>
<feature type="region of interest" description="Disordered" evidence="5">
    <location>
        <begin position="147"/>
        <end position="247"/>
    </location>
</feature>
<dbReference type="Pfam" id="PF00498">
    <property type="entry name" value="FHA"/>
    <property type="match status" value="1"/>
</dbReference>
<gene>
    <name evidence="8" type="ORF">HAKA00212_LOCUS16082</name>
</gene>
<dbReference type="PROSITE" id="PS50089">
    <property type="entry name" value="ZF_RING_2"/>
    <property type="match status" value="1"/>
</dbReference>
<evidence type="ECO:0000256" key="1">
    <source>
        <dbReference type="ARBA" id="ARBA00022723"/>
    </source>
</evidence>
<dbReference type="InterPro" id="IPR039577">
    <property type="entry name" value="Rad18"/>
</dbReference>